<dbReference type="PANTHER" id="PTHR17985:SF8">
    <property type="entry name" value="TRANSPORT AND GOLGI ORGANIZATION PROTEIN 2 HOMOLOG"/>
    <property type="match status" value="1"/>
</dbReference>
<dbReference type="InterPro" id="IPR008551">
    <property type="entry name" value="TANGO2"/>
</dbReference>
<dbReference type="PANTHER" id="PTHR17985">
    <property type="entry name" value="SER/THR-RICH PROTEIN T10 IN DGCR REGION"/>
    <property type="match status" value="1"/>
</dbReference>
<reference evidence="1 2" key="1">
    <citation type="submission" date="2020-02" db="EMBL/GenBank/DDBJ databases">
        <authorList>
            <person name="Zheng R.K."/>
            <person name="Sun C.M."/>
        </authorList>
    </citation>
    <scope>NUCLEOTIDE SEQUENCE [LARGE SCALE GENOMIC DNA]</scope>
    <source>
        <strain evidence="2">zrk23</strain>
    </source>
</reference>
<organism evidence="1 2">
    <name type="scientific">Stakelama tenebrarum</name>
    <dbReference type="NCBI Taxonomy" id="2711215"/>
    <lineage>
        <taxon>Bacteria</taxon>
        <taxon>Pseudomonadati</taxon>
        <taxon>Pseudomonadota</taxon>
        <taxon>Alphaproteobacteria</taxon>
        <taxon>Sphingomonadales</taxon>
        <taxon>Sphingomonadaceae</taxon>
        <taxon>Stakelama</taxon>
    </lineage>
</organism>
<dbReference type="Pfam" id="PF05742">
    <property type="entry name" value="TANGO2"/>
    <property type="match status" value="1"/>
</dbReference>
<dbReference type="KEGG" id="spzr:G5C33_18470"/>
<dbReference type="RefSeq" id="WP_165328502.1">
    <property type="nucleotide sequence ID" value="NZ_CP049109.1"/>
</dbReference>
<protein>
    <submittedName>
        <fullName evidence="1">NRDE family protein</fullName>
    </submittedName>
</protein>
<evidence type="ECO:0000313" key="2">
    <source>
        <dbReference type="Proteomes" id="UP000501568"/>
    </source>
</evidence>
<sequence length="239" mass="25730">MCVFAMLWRGHPDWVLVAAGNRDERHERPSLPLARWDDGSWIIAGRDAVGGGTWLGVSETGRFAVVTNVRGQGDPDPAKASRGALVVDLLGPVALEDVVPERYNAFNLFAIDEGRGSYLSNRPEPMRAKLAPGLHGLANGMGTQAWPKTAALQASVQRWAASGSDDIAPLFDALRDESGFVTDVPDTGSPIFIRDPVYGTRCSTVVAVDAEGRGLIAERRFDADGVVTGETRLPFSWMV</sequence>
<keyword evidence="2" id="KW-1185">Reference proteome</keyword>
<gene>
    <name evidence="1" type="ORF">G5C33_18470</name>
</gene>
<name>A0A6G6Y9G6_9SPHN</name>
<accession>A0A6G6Y9G6</accession>
<proteinExistence type="predicted"/>
<dbReference type="Proteomes" id="UP000501568">
    <property type="component" value="Chromosome"/>
</dbReference>
<dbReference type="AlphaFoldDB" id="A0A6G6Y9G6"/>
<evidence type="ECO:0000313" key="1">
    <source>
        <dbReference type="EMBL" id="QIG81575.1"/>
    </source>
</evidence>
<dbReference type="EMBL" id="CP049109">
    <property type="protein sequence ID" value="QIG81575.1"/>
    <property type="molecule type" value="Genomic_DNA"/>
</dbReference>